<sequence length="126" mass="14477">MENRINKIIEGVNAGEIRLKDDIDPRFKAFEYMDGPDDLYIVHYADAKISDDADEERSIEVLFSERTHVKEIRKKIYNAENSGAEYEKIVALEAELLDAFGNEYGDQFDYDQVAGYLIDGGEIVWC</sequence>
<organism evidence="1 2">
    <name type="scientific">Siminovitchia terrae</name>
    <name type="common">Bacillus terrae</name>
    <dbReference type="NCBI Taxonomy" id="1914933"/>
    <lineage>
        <taxon>Bacteria</taxon>
        <taxon>Bacillati</taxon>
        <taxon>Bacillota</taxon>
        <taxon>Bacilli</taxon>
        <taxon>Bacillales</taxon>
        <taxon>Bacillaceae</taxon>
        <taxon>Siminovitchia</taxon>
    </lineage>
</organism>
<dbReference type="Proteomes" id="UP000287296">
    <property type="component" value="Unassembled WGS sequence"/>
</dbReference>
<name>A0A429X9V6_SIMTE</name>
<evidence type="ECO:0000313" key="2">
    <source>
        <dbReference type="Proteomes" id="UP000287296"/>
    </source>
</evidence>
<protein>
    <submittedName>
        <fullName evidence="1">Uncharacterized protein</fullName>
    </submittedName>
</protein>
<proteinExistence type="predicted"/>
<dbReference type="AlphaFoldDB" id="A0A429X9V6"/>
<comment type="caution">
    <text evidence="1">The sequence shown here is derived from an EMBL/GenBank/DDBJ whole genome shotgun (WGS) entry which is preliminary data.</text>
</comment>
<dbReference type="RefSeq" id="WP_120119303.1">
    <property type="nucleotide sequence ID" value="NZ_QYTW02000006.1"/>
</dbReference>
<evidence type="ECO:0000313" key="1">
    <source>
        <dbReference type="EMBL" id="RST60190.1"/>
    </source>
</evidence>
<accession>A0A429X9V6</accession>
<gene>
    <name evidence="1" type="ORF">D5F11_009030</name>
</gene>
<dbReference type="EMBL" id="QYTW02000006">
    <property type="protein sequence ID" value="RST60190.1"/>
    <property type="molecule type" value="Genomic_DNA"/>
</dbReference>
<reference evidence="1 2" key="1">
    <citation type="submission" date="2018-12" db="EMBL/GenBank/DDBJ databases">
        <authorList>
            <person name="Sun L."/>
            <person name="Chen Z."/>
        </authorList>
    </citation>
    <scope>NUCLEOTIDE SEQUENCE [LARGE SCALE GENOMIC DNA]</scope>
    <source>
        <strain evidence="1 2">LMG 29736</strain>
    </source>
</reference>
<dbReference type="OrthoDB" id="9863230at2"/>